<dbReference type="Proteomes" id="UP000247512">
    <property type="component" value="Unassembled WGS sequence"/>
</dbReference>
<dbReference type="InterPro" id="IPR000326">
    <property type="entry name" value="PAP2/HPO"/>
</dbReference>
<reference evidence="3 4" key="1">
    <citation type="submission" date="2017-06" db="EMBL/GenBank/DDBJ databases">
        <title>A draft genome sequence of Komagataeibacter nataicola LMG 1536.</title>
        <authorList>
            <person name="Skraban J."/>
            <person name="Cleenwerck I."/>
            <person name="Vandamme P."/>
            <person name="Trcek J."/>
        </authorList>
    </citation>
    <scope>NUCLEOTIDE SEQUENCE [LARGE SCALE GENOMIC DNA]</scope>
    <source>
        <strain evidence="3 4">LMG 1536</strain>
    </source>
</reference>
<dbReference type="SUPFAM" id="SSF48317">
    <property type="entry name" value="Acid phosphatase/Vanadium-dependent haloperoxidase"/>
    <property type="match status" value="1"/>
</dbReference>
<feature type="chain" id="PRO_5046326413" evidence="1">
    <location>
        <begin position="34"/>
        <end position="272"/>
    </location>
</feature>
<proteinExistence type="predicted"/>
<gene>
    <name evidence="3" type="ORF">CDI09_02805</name>
</gene>
<name>A0ABX5PDY8_9PROT</name>
<organism evidence="3 4">
    <name type="scientific">Komagataeibacter nataicola</name>
    <dbReference type="NCBI Taxonomy" id="265960"/>
    <lineage>
        <taxon>Bacteria</taxon>
        <taxon>Pseudomonadati</taxon>
        <taxon>Pseudomonadota</taxon>
        <taxon>Alphaproteobacteria</taxon>
        <taxon>Acetobacterales</taxon>
        <taxon>Acetobacteraceae</taxon>
        <taxon>Komagataeibacter</taxon>
    </lineage>
</organism>
<feature type="signal peptide" evidence="1">
    <location>
        <begin position="1"/>
        <end position="33"/>
    </location>
</feature>
<evidence type="ECO:0000313" key="3">
    <source>
        <dbReference type="EMBL" id="PYD67471.1"/>
    </source>
</evidence>
<evidence type="ECO:0000256" key="1">
    <source>
        <dbReference type="SAM" id="SignalP"/>
    </source>
</evidence>
<dbReference type="Gene3D" id="1.20.144.10">
    <property type="entry name" value="Phosphatidic acid phosphatase type 2/haloperoxidase"/>
    <property type="match status" value="1"/>
</dbReference>
<dbReference type="CDD" id="cd03397">
    <property type="entry name" value="PAP2_acid_phosphatase"/>
    <property type="match status" value="1"/>
</dbReference>
<protein>
    <submittedName>
        <fullName evidence="3">Acid phosphatase</fullName>
    </submittedName>
</protein>
<dbReference type="InterPro" id="IPR036938">
    <property type="entry name" value="PAP2/HPO_sf"/>
</dbReference>
<evidence type="ECO:0000259" key="2">
    <source>
        <dbReference type="SMART" id="SM00014"/>
    </source>
</evidence>
<evidence type="ECO:0000313" key="4">
    <source>
        <dbReference type="Proteomes" id="UP000247512"/>
    </source>
</evidence>
<dbReference type="InterPro" id="IPR001011">
    <property type="entry name" value="Acid_Pase_classA_bac"/>
</dbReference>
<dbReference type="EMBL" id="NIRT01000003">
    <property type="protein sequence ID" value="PYD67471.1"/>
    <property type="molecule type" value="Genomic_DNA"/>
</dbReference>
<dbReference type="SMART" id="SM00014">
    <property type="entry name" value="acidPPc"/>
    <property type="match status" value="1"/>
</dbReference>
<keyword evidence="1" id="KW-0732">Signal</keyword>
<dbReference type="Pfam" id="PF01569">
    <property type="entry name" value="PAP2"/>
    <property type="match status" value="1"/>
</dbReference>
<sequence length="272" mass="29276">MQGLIVVDISYRFVRIVFLLPVLAVLASFPAHAAQDSPAVTGVGNAFVPPPPTPDSPQDRDDRYIFKATRALKDTERWMLAAHDSDLETPVLLDDFSCAAGFRLDAARAPNLAALLDRMKAALKSTVSAEKKYWHRPRPFVEDPDAPLCVARPVGEKPSFAYPSGHTTEGWATALLLAHLMPGHVSGIMERGRVFGESRVVCGVHWASDVWAGYMNGSVLFNAFLSEPGVAPLVVAAQADIAGLEKQPVAPVPAMCAAEHNAAAFSPLTQIR</sequence>
<accession>A0ABX5PDY8</accession>
<comment type="caution">
    <text evidence="3">The sequence shown here is derived from an EMBL/GenBank/DDBJ whole genome shotgun (WGS) entry which is preliminary data.</text>
</comment>
<feature type="domain" description="Phosphatidic acid phosphatase type 2/haloperoxidase" evidence="2">
    <location>
        <begin position="111"/>
        <end position="225"/>
    </location>
</feature>
<keyword evidence="4" id="KW-1185">Reference proteome</keyword>
<dbReference type="PRINTS" id="PR00483">
    <property type="entry name" value="BACPHPHTASE"/>
</dbReference>